<organism evidence="1 2">
    <name type="scientific">Lentibacillus kapialis</name>
    <dbReference type="NCBI Taxonomy" id="340214"/>
    <lineage>
        <taxon>Bacteria</taxon>
        <taxon>Bacillati</taxon>
        <taxon>Bacillota</taxon>
        <taxon>Bacilli</taxon>
        <taxon>Bacillales</taxon>
        <taxon>Bacillaceae</taxon>
        <taxon>Lentibacillus</taxon>
    </lineage>
</organism>
<comment type="caution">
    <text evidence="1">The sequence shown here is derived from an EMBL/GenBank/DDBJ whole genome shotgun (WGS) entry which is preliminary data.</text>
</comment>
<gene>
    <name evidence="1" type="ORF">GCM10007063_05730</name>
</gene>
<keyword evidence="2" id="KW-1185">Reference proteome</keyword>
<sequence>MIKKGEELYFSVDGGEPQKLEGIQELEIKQPEANDGTIDHLNKSYEATMMVTESNIREMTPRLRKYFKIIRMNGKMYL</sequence>
<reference evidence="1" key="1">
    <citation type="journal article" date="2014" name="Int. J. Syst. Evol. Microbiol.">
        <title>Complete genome sequence of Corynebacterium casei LMG S-19264T (=DSM 44701T), isolated from a smear-ripened cheese.</title>
        <authorList>
            <consortium name="US DOE Joint Genome Institute (JGI-PGF)"/>
            <person name="Walter F."/>
            <person name="Albersmeier A."/>
            <person name="Kalinowski J."/>
            <person name="Ruckert C."/>
        </authorList>
    </citation>
    <scope>NUCLEOTIDE SEQUENCE</scope>
    <source>
        <strain evidence="1">JCM 12580</strain>
    </source>
</reference>
<dbReference type="Proteomes" id="UP000658382">
    <property type="component" value="Unassembled WGS sequence"/>
</dbReference>
<proteinExistence type="predicted"/>
<dbReference type="AlphaFoldDB" id="A0A917UUB0"/>
<protein>
    <submittedName>
        <fullName evidence="1">Uncharacterized protein</fullName>
    </submittedName>
</protein>
<dbReference type="RefSeq" id="WP_188631560.1">
    <property type="nucleotide sequence ID" value="NZ_BMNQ01000004.1"/>
</dbReference>
<name>A0A917UUB0_9BACI</name>
<accession>A0A917UUB0</accession>
<evidence type="ECO:0000313" key="1">
    <source>
        <dbReference type="EMBL" id="GGJ86074.1"/>
    </source>
</evidence>
<reference evidence="1" key="2">
    <citation type="submission" date="2020-09" db="EMBL/GenBank/DDBJ databases">
        <authorList>
            <person name="Sun Q."/>
            <person name="Ohkuma M."/>
        </authorList>
    </citation>
    <scope>NUCLEOTIDE SEQUENCE</scope>
    <source>
        <strain evidence="1">JCM 12580</strain>
    </source>
</reference>
<evidence type="ECO:0000313" key="2">
    <source>
        <dbReference type="Proteomes" id="UP000658382"/>
    </source>
</evidence>
<dbReference type="EMBL" id="BMNQ01000004">
    <property type="protein sequence ID" value="GGJ86074.1"/>
    <property type="molecule type" value="Genomic_DNA"/>
</dbReference>